<name>A0ABQ8G949_9PEZI</name>
<sequence>MYILLLADQFSCATMDAPPSYTQCSTHPTPEDCLEHALNREHSVVIQSDRMRHCLQQFFSRCKARELAILLGYAQPNLRPLAPKTDAPIPTSIHTANGQNAVSGPTQQGPLLGELRPRPVDPAPYPQAPHPPAPQAPAPEDPVPQPLAPQPRVPNKQGSSKPQPGPNKPKPKQPGLNKRKRTRSGSIESITSGTNSESDTESERASSRQRLSSSPLLQLQRQRTEGGNTVDPESRRIYFSGVEVAKIEAILDAFLPVHLCESIELPSFHCLRASFASDDRPSTVESEGESRLQRHITTIKDMMSSLNNARTVVAIYGRINFFLIQFEIDMINSGMHTQGRRGVRRQAYTITEIAGIWGESETWMKKQIRKASKYMQLSEEHPSYLTELQYKNDTKWWESKDAESIAILTYFREKKVRQSANRQYRDFLVCERIIERLRRVGWEFSEIAASKSKVTEILSKHIDLERLSKGQISPLASFEKDGGHNDGENEHIGEQADPLLARRSLSLAAEHSAAENTLSVGISRVCTINFSLVTEEGG</sequence>
<reference evidence="2 3" key="1">
    <citation type="journal article" date="2021" name="Nat. Commun.">
        <title>Genetic determinants of endophytism in the Arabidopsis root mycobiome.</title>
        <authorList>
            <person name="Mesny F."/>
            <person name="Miyauchi S."/>
            <person name="Thiergart T."/>
            <person name="Pickel B."/>
            <person name="Atanasova L."/>
            <person name="Karlsson M."/>
            <person name="Huettel B."/>
            <person name="Barry K.W."/>
            <person name="Haridas S."/>
            <person name="Chen C."/>
            <person name="Bauer D."/>
            <person name="Andreopoulos W."/>
            <person name="Pangilinan J."/>
            <person name="LaButti K."/>
            <person name="Riley R."/>
            <person name="Lipzen A."/>
            <person name="Clum A."/>
            <person name="Drula E."/>
            <person name="Henrissat B."/>
            <person name="Kohler A."/>
            <person name="Grigoriev I.V."/>
            <person name="Martin F.M."/>
            <person name="Hacquard S."/>
        </authorList>
    </citation>
    <scope>NUCLEOTIDE SEQUENCE [LARGE SCALE GENOMIC DNA]</scope>
    <source>
        <strain evidence="2 3">MPI-SDFR-AT-0080</strain>
    </source>
</reference>
<protein>
    <submittedName>
        <fullName evidence="2">Uncharacterized protein</fullName>
    </submittedName>
</protein>
<feature type="compositionally biased region" description="Polar residues" evidence="1">
    <location>
        <begin position="184"/>
        <end position="197"/>
    </location>
</feature>
<evidence type="ECO:0000313" key="2">
    <source>
        <dbReference type="EMBL" id="KAH7049106.1"/>
    </source>
</evidence>
<feature type="compositionally biased region" description="Pro residues" evidence="1">
    <location>
        <begin position="120"/>
        <end position="152"/>
    </location>
</feature>
<evidence type="ECO:0000313" key="3">
    <source>
        <dbReference type="Proteomes" id="UP000774617"/>
    </source>
</evidence>
<feature type="region of interest" description="Disordered" evidence="1">
    <location>
        <begin position="78"/>
        <end position="232"/>
    </location>
</feature>
<feature type="compositionally biased region" description="Polar residues" evidence="1">
    <location>
        <begin position="92"/>
        <end position="109"/>
    </location>
</feature>
<comment type="caution">
    <text evidence="2">The sequence shown here is derived from an EMBL/GenBank/DDBJ whole genome shotgun (WGS) entry which is preliminary data.</text>
</comment>
<accession>A0ABQ8G949</accession>
<dbReference type="Proteomes" id="UP000774617">
    <property type="component" value="Unassembled WGS sequence"/>
</dbReference>
<gene>
    <name evidence="2" type="ORF">B0J12DRAFT_664038</name>
</gene>
<feature type="compositionally biased region" description="Low complexity" evidence="1">
    <location>
        <begin position="208"/>
        <end position="221"/>
    </location>
</feature>
<proteinExistence type="predicted"/>
<organism evidence="2 3">
    <name type="scientific">Macrophomina phaseolina</name>
    <dbReference type="NCBI Taxonomy" id="35725"/>
    <lineage>
        <taxon>Eukaryota</taxon>
        <taxon>Fungi</taxon>
        <taxon>Dikarya</taxon>
        <taxon>Ascomycota</taxon>
        <taxon>Pezizomycotina</taxon>
        <taxon>Dothideomycetes</taxon>
        <taxon>Dothideomycetes incertae sedis</taxon>
        <taxon>Botryosphaeriales</taxon>
        <taxon>Botryosphaeriaceae</taxon>
        <taxon>Macrophomina</taxon>
    </lineage>
</organism>
<keyword evidence="3" id="KW-1185">Reference proteome</keyword>
<evidence type="ECO:0000256" key="1">
    <source>
        <dbReference type="SAM" id="MobiDB-lite"/>
    </source>
</evidence>
<dbReference type="EMBL" id="JAGTJR010000014">
    <property type="protein sequence ID" value="KAH7049106.1"/>
    <property type="molecule type" value="Genomic_DNA"/>
</dbReference>